<feature type="transmembrane region" description="Helical" evidence="1">
    <location>
        <begin position="57"/>
        <end position="74"/>
    </location>
</feature>
<dbReference type="EMBL" id="BMJC01000005">
    <property type="protein sequence ID" value="GGB18393.1"/>
    <property type="molecule type" value="Genomic_DNA"/>
</dbReference>
<organism evidence="2 3">
    <name type="scientific">Puia dinghuensis</name>
    <dbReference type="NCBI Taxonomy" id="1792502"/>
    <lineage>
        <taxon>Bacteria</taxon>
        <taxon>Pseudomonadati</taxon>
        <taxon>Bacteroidota</taxon>
        <taxon>Chitinophagia</taxon>
        <taxon>Chitinophagales</taxon>
        <taxon>Chitinophagaceae</taxon>
        <taxon>Puia</taxon>
    </lineage>
</organism>
<keyword evidence="1" id="KW-0812">Transmembrane</keyword>
<proteinExistence type="predicted"/>
<evidence type="ECO:0000313" key="2">
    <source>
        <dbReference type="EMBL" id="GGB18393.1"/>
    </source>
</evidence>
<feature type="transmembrane region" description="Helical" evidence="1">
    <location>
        <begin position="33"/>
        <end position="50"/>
    </location>
</feature>
<keyword evidence="3" id="KW-1185">Reference proteome</keyword>
<accession>A0A8J2XWB4</accession>
<evidence type="ECO:0000256" key="1">
    <source>
        <dbReference type="SAM" id="Phobius"/>
    </source>
</evidence>
<reference evidence="2" key="2">
    <citation type="submission" date="2020-09" db="EMBL/GenBank/DDBJ databases">
        <authorList>
            <person name="Sun Q."/>
            <person name="Zhou Y."/>
        </authorList>
    </citation>
    <scope>NUCLEOTIDE SEQUENCE</scope>
    <source>
        <strain evidence="2">CGMCC 1.15448</strain>
    </source>
</reference>
<keyword evidence="1" id="KW-0472">Membrane</keyword>
<reference evidence="2" key="1">
    <citation type="journal article" date="2014" name="Int. J. Syst. Evol. Microbiol.">
        <title>Complete genome sequence of Corynebacterium casei LMG S-19264T (=DSM 44701T), isolated from a smear-ripened cheese.</title>
        <authorList>
            <consortium name="US DOE Joint Genome Institute (JGI-PGF)"/>
            <person name="Walter F."/>
            <person name="Albersmeier A."/>
            <person name="Kalinowski J."/>
            <person name="Ruckert C."/>
        </authorList>
    </citation>
    <scope>NUCLEOTIDE SEQUENCE</scope>
    <source>
        <strain evidence="2">CGMCC 1.15448</strain>
    </source>
</reference>
<name>A0A8J2XWB4_9BACT</name>
<gene>
    <name evidence="2" type="ORF">GCM10011511_47770</name>
</gene>
<evidence type="ECO:0000313" key="3">
    <source>
        <dbReference type="Proteomes" id="UP000607559"/>
    </source>
</evidence>
<dbReference type="RefSeq" id="WP_188936541.1">
    <property type="nucleotide sequence ID" value="NZ_BMJC01000005.1"/>
</dbReference>
<keyword evidence="1" id="KW-1133">Transmembrane helix</keyword>
<dbReference type="AlphaFoldDB" id="A0A8J2XWB4"/>
<feature type="transmembrane region" description="Helical" evidence="1">
    <location>
        <begin position="80"/>
        <end position="97"/>
    </location>
</feature>
<protein>
    <submittedName>
        <fullName evidence="2">Uncharacterized protein</fullName>
    </submittedName>
</protein>
<comment type="caution">
    <text evidence="2">The sequence shown here is derived from an EMBL/GenBank/DDBJ whole genome shotgun (WGS) entry which is preliminary data.</text>
</comment>
<dbReference type="Proteomes" id="UP000607559">
    <property type="component" value="Unassembled WGS sequence"/>
</dbReference>
<sequence length="113" mass="12624">MPENHWQHVPRVAKEIRKGLRKMKPLKQRKNPVIAFILGFLLQGIGVGLYLESWKDFFVCVGIFVLFFGILLPTVIGEELLVPAAALFCGIYGAWRANSSNKKMARGGLGSPR</sequence>